<organism evidence="9 10">
    <name type="scientific">Pleurotus ostreatus (strain PC15)</name>
    <name type="common">Oyster mushroom</name>
    <dbReference type="NCBI Taxonomy" id="1137138"/>
    <lineage>
        <taxon>Eukaryota</taxon>
        <taxon>Fungi</taxon>
        <taxon>Dikarya</taxon>
        <taxon>Basidiomycota</taxon>
        <taxon>Agaricomycotina</taxon>
        <taxon>Agaricomycetes</taxon>
        <taxon>Agaricomycetidae</taxon>
        <taxon>Agaricales</taxon>
        <taxon>Pleurotineae</taxon>
        <taxon>Pleurotaceae</taxon>
        <taxon>Pleurotus</taxon>
    </lineage>
</organism>
<sequence length="721" mass="83354">MPKAIEDSLQKTIRNFVWGDKKTPVKEEVLHAPRRMGGKELLDIKARNEAIEMMKLKTYLHLGRNRPMWAFFADGILAEKVPKSSDKIPRELRINCFLQNWETSRGNGENKNPTELLKMLKVAKKYGTRIEAQNISKKIAEEMPIWFHAGATSRMNQRKDARVIECLRTRHRVKTVSEIVEIERKGQIQNHKPRRNCRCHHCKYMRDEIECENPHACYKKAAEILERLPAKWDPRRIENREVQPGNEIEDWIKFNNQRQPLEEIKDCLRIFTVGEIRPETEHRRATNDETIKVATDGSCKNANTTEAKAGAGVFFGIDDERNKALRVPKGLAQTNQVGEMYAVLEAVKMNPGEERLEILTDSKYVIKTLTTNLEAIEDRGFIGIANKCLIRRTISALRDRRGDTFFKWVKGHQGDYMNEGADALAGQGCEEEYPRIEFQEVNAEIGSSGAMLQNLDQATAYKGIRESKLKSDKHTRERTRQTIQMIQEHTKDSTGAAPSEGQIWRTLKSKDFSRQIRFFLWMSIHDAYKIGKYWTDTIGGDYTERGLCKHCNNVTEDMAHILTQCSTPGQSEIWKLAENLWTKKGYVWRQPWIGDILACGARTIKDEEGKIRRGDSRFWKILISESAYLIWKMRCARVIQNDDRPVARAEVTNKWRSMMNDRLDLDRKLSHKRYGKKALKTSTVLQTWKRVLENEGKLPRNWIDSSGVLVGSDQIAYQDNG</sequence>
<dbReference type="InterPro" id="IPR050092">
    <property type="entry name" value="RNase_H"/>
</dbReference>
<dbReference type="CDD" id="cd09280">
    <property type="entry name" value="RNase_HI_eukaryote_like"/>
    <property type="match status" value="1"/>
</dbReference>
<accession>A0A067NZG6</accession>
<dbReference type="SUPFAM" id="SSF53098">
    <property type="entry name" value="Ribonuclease H-like"/>
    <property type="match status" value="1"/>
</dbReference>
<dbReference type="EMBL" id="KL198005">
    <property type="protein sequence ID" value="KDQ32355.1"/>
    <property type="molecule type" value="Genomic_DNA"/>
</dbReference>
<evidence type="ECO:0000256" key="2">
    <source>
        <dbReference type="ARBA" id="ARBA00005300"/>
    </source>
</evidence>
<dbReference type="GO" id="GO:0043137">
    <property type="term" value="P:DNA replication, removal of RNA primer"/>
    <property type="evidence" value="ECO:0007669"/>
    <property type="project" value="TreeGrafter"/>
</dbReference>
<keyword evidence="5" id="KW-0479">Metal-binding</keyword>
<dbReference type="InterPro" id="IPR012337">
    <property type="entry name" value="RNaseH-like_sf"/>
</dbReference>
<dbReference type="VEuPathDB" id="FungiDB:PLEOSDRAFT_1034309"/>
<dbReference type="Proteomes" id="UP000027073">
    <property type="component" value="Unassembled WGS sequence"/>
</dbReference>
<dbReference type="EC" id="3.1.26.4" evidence="3"/>
<evidence type="ECO:0000256" key="7">
    <source>
        <dbReference type="ARBA" id="ARBA00022801"/>
    </source>
</evidence>
<evidence type="ECO:0000256" key="4">
    <source>
        <dbReference type="ARBA" id="ARBA00022722"/>
    </source>
</evidence>
<gene>
    <name evidence="9" type="ORF">PLEOSDRAFT_1034309</name>
</gene>
<dbReference type="PANTHER" id="PTHR10642:SF26">
    <property type="entry name" value="RIBONUCLEASE H1"/>
    <property type="match status" value="1"/>
</dbReference>
<evidence type="ECO:0000256" key="3">
    <source>
        <dbReference type="ARBA" id="ARBA00012180"/>
    </source>
</evidence>
<keyword evidence="4" id="KW-0540">Nuclease</keyword>
<keyword evidence="6" id="KW-0255">Endonuclease</keyword>
<comment type="similarity">
    <text evidence="2">Belongs to the RNase H family.</text>
</comment>
<evidence type="ECO:0000256" key="1">
    <source>
        <dbReference type="ARBA" id="ARBA00000077"/>
    </source>
</evidence>
<dbReference type="OrthoDB" id="2976650at2759"/>
<proteinExistence type="inferred from homology"/>
<dbReference type="Pfam" id="PF00075">
    <property type="entry name" value="RNase_H"/>
    <property type="match status" value="1"/>
</dbReference>
<dbReference type="Gene3D" id="3.30.420.10">
    <property type="entry name" value="Ribonuclease H-like superfamily/Ribonuclease H"/>
    <property type="match status" value="1"/>
</dbReference>
<name>A0A067NZG6_PLEO1</name>
<dbReference type="STRING" id="1137138.A0A067NZG6"/>
<comment type="catalytic activity">
    <reaction evidence="1">
        <text>Endonucleolytic cleavage to 5'-phosphomonoester.</text>
        <dbReference type="EC" id="3.1.26.4"/>
    </reaction>
</comment>
<feature type="domain" description="RNase H type-1" evidence="8">
    <location>
        <begin position="287"/>
        <end position="430"/>
    </location>
</feature>
<dbReference type="PANTHER" id="PTHR10642">
    <property type="entry name" value="RIBONUCLEASE H1"/>
    <property type="match status" value="1"/>
</dbReference>
<dbReference type="PROSITE" id="PS50879">
    <property type="entry name" value="RNASE_H_1"/>
    <property type="match status" value="1"/>
</dbReference>
<evidence type="ECO:0000259" key="8">
    <source>
        <dbReference type="PROSITE" id="PS50879"/>
    </source>
</evidence>
<dbReference type="InterPro" id="IPR002156">
    <property type="entry name" value="RNaseH_domain"/>
</dbReference>
<evidence type="ECO:0000256" key="6">
    <source>
        <dbReference type="ARBA" id="ARBA00022759"/>
    </source>
</evidence>
<dbReference type="HOGENOM" id="CLU_417748_0_0_1"/>
<dbReference type="GO" id="GO:0046872">
    <property type="term" value="F:metal ion binding"/>
    <property type="evidence" value="ECO:0007669"/>
    <property type="project" value="UniProtKB-KW"/>
</dbReference>
<reference evidence="10" key="1">
    <citation type="journal article" date="2014" name="Proc. Natl. Acad. Sci. U.S.A.">
        <title>Extensive sampling of basidiomycete genomes demonstrates inadequacy of the white-rot/brown-rot paradigm for wood decay fungi.</title>
        <authorList>
            <person name="Riley R."/>
            <person name="Salamov A.A."/>
            <person name="Brown D.W."/>
            <person name="Nagy L.G."/>
            <person name="Floudas D."/>
            <person name="Held B.W."/>
            <person name="Levasseur A."/>
            <person name="Lombard V."/>
            <person name="Morin E."/>
            <person name="Otillar R."/>
            <person name="Lindquist E.A."/>
            <person name="Sun H."/>
            <person name="LaButti K.M."/>
            <person name="Schmutz J."/>
            <person name="Jabbour D."/>
            <person name="Luo H."/>
            <person name="Baker S.E."/>
            <person name="Pisabarro A.G."/>
            <person name="Walton J.D."/>
            <person name="Blanchette R.A."/>
            <person name="Henrissat B."/>
            <person name="Martin F."/>
            <person name="Cullen D."/>
            <person name="Hibbett D.S."/>
            <person name="Grigoriev I.V."/>
        </authorList>
    </citation>
    <scope>NUCLEOTIDE SEQUENCE [LARGE SCALE GENOMIC DNA]</scope>
    <source>
        <strain evidence="10">PC15</strain>
    </source>
</reference>
<evidence type="ECO:0000313" key="9">
    <source>
        <dbReference type="EMBL" id="KDQ32355.1"/>
    </source>
</evidence>
<evidence type="ECO:0000256" key="5">
    <source>
        <dbReference type="ARBA" id="ARBA00022723"/>
    </source>
</evidence>
<dbReference type="GO" id="GO:0003676">
    <property type="term" value="F:nucleic acid binding"/>
    <property type="evidence" value="ECO:0007669"/>
    <property type="project" value="InterPro"/>
</dbReference>
<dbReference type="InterPro" id="IPR036397">
    <property type="entry name" value="RNaseH_sf"/>
</dbReference>
<evidence type="ECO:0000313" key="10">
    <source>
        <dbReference type="Proteomes" id="UP000027073"/>
    </source>
</evidence>
<dbReference type="InParanoid" id="A0A067NZG6"/>
<keyword evidence="7" id="KW-0378">Hydrolase</keyword>
<dbReference type="GO" id="GO:0004523">
    <property type="term" value="F:RNA-DNA hybrid ribonuclease activity"/>
    <property type="evidence" value="ECO:0007669"/>
    <property type="project" value="UniProtKB-EC"/>
</dbReference>
<dbReference type="AlphaFoldDB" id="A0A067NZG6"/>
<protein>
    <recommendedName>
        <fullName evidence="3">ribonuclease H</fullName>
        <ecNumber evidence="3">3.1.26.4</ecNumber>
    </recommendedName>
</protein>